<keyword evidence="2" id="KW-0812">Transmembrane</keyword>
<organism evidence="3 4">
    <name type="scientific">Haloarchaeobius iranensis</name>
    <dbReference type="NCBI Taxonomy" id="996166"/>
    <lineage>
        <taxon>Archaea</taxon>
        <taxon>Methanobacteriati</taxon>
        <taxon>Methanobacteriota</taxon>
        <taxon>Stenosarchaea group</taxon>
        <taxon>Halobacteria</taxon>
        <taxon>Halobacteriales</taxon>
        <taxon>Halorubellaceae</taxon>
        <taxon>Haloarchaeobius</taxon>
    </lineage>
</organism>
<feature type="compositionally biased region" description="Acidic residues" evidence="1">
    <location>
        <begin position="185"/>
        <end position="200"/>
    </location>
</feature>
<keyword evidence="2" id="KW-1133">Transmembrane helix</keyword>
<feature type="transmembrane region" description="Helical" evidence="2">
    <location>
        <begin position="7"/>
        <end position="29"/>
    </location>
</feature>
<dbReference type="Proteomes" id="UP000199370">
    <property type="component" value="Unassembled WGS sequence"/>
</dbReference>
<feature type="compositionally biased region" description="Low complexity" evidence="1">
    <location>
        <begin position="453"/>
        <end position="470"/>
    </location>
</feature>
<feature type="compositionally biased region" description="Low complexity" evidence="1">
    <location>
        <begin position="201"/>
        <end position="216"/>
    </location>
</feature>
<feature type="compositionally biased region" description="Low complexity" evidence="1">
    <location>
        <begin position="524"/>
        <end position="555"/>
    </location>
</feature>
<keyword evidence="4" id="KW-1185">Reference proteome</keyword>
<feature type="compositionally biased region" description="Acidic residues" evidence="1">
    <location>
        <begin position="327"/>
        <end position="343"/>
    </location>
</feature>
<feature type="compositionally biased region" description="Acidic residues" evidence="1">
    <location>
        <begin position="217"/>
        <end position="260"/>
    </location>
</feature>
<dbReference type="EMBL" id="FNIA01000003">
    <property type="protein sequence ID" value="SDM52111.1"/>
    <property type="molecule type" value="Genomic_DNA"/>
</dbReference>
<evidence type="ECO:0000313" key="4">
    <source>
        <dbReference type="Proteomes" id="UP000199370"/>
    </source>
</evidence>
<feature type="compositionally biased region" description="Low complexity" evidence="1">
    <location>
        <begin position="150"/>
        <end position="169"/>
    </location>
</feature>
<evidence type="ECO:0000256" key="1">
    <source>
        <dbReference type="SAM" id="MobiDB-lite"/>
    </source>
</evidence>
<feature type="compositionally biased region" description="Polar residues" evidence="1">
    <location>
        <begin position="563"/>
        <end position="580"/>
    </location>
</feature>
<dbReference type="OrthoDB" id="178137at2157"/>
<dbReference type="RefSeq" id="WP_089731678.1">
    <property type="nucleotide sequence ID" value="NZ_FNIA01000003.1"/>
</dbReference>
<feature type="compositionally biased region" description="Acidic residues" evidence="1">
    <location>
        <begin position="269"/>
        <end position="288"/>
    </location>
</feature>
<dbReference type="AlphaFoldDB" id="A0A1G9TX06"/>
<sequence length="697" mass="69946">MVEVGIEILAGVAVTILLMLVFLGVVVMWDVALALRDVAERVDSLEDDVDSDLETINGTLTRIHDSMRGEGQGRTVGRTAATADGRGTAAERQPQSPPARTAARTVATPGVGTPTTSSGQSKVGGLQAAQPSPEGVVGQVQLADGRTGRTGSDAAAPAGASSAAGTSTDADARATEGLDAGSADIDPDETGAQSDDETDADSTTGESGTGDTAADSATEDDGEADEEPADGESEGGADAPDAADEAGGEDAGGTDDDLTEDGAPATDDAATDEAEADDDQGADTEDGFVTDAVDAERPHASDAAAAEGGAAPTSDRELDGSIAKLLDDEDEQTADGFEPDDSATEAVRTFGQDARTNRGLGPSPDLFTDADGDEAGGRFETAADEPWYATQFESHPRSTGAIAETSEHGPDERPDDADDAVGTAPALADFDDASVGKTDAEPADVGTSNGLSDPAGFEDPAAADAAVAGDSTQDETDAEASGRADPETVAAAVLQGGDAPESEDDGHEDDGTMPGVESGDAPSAAADGTGQDTAGSADTDGGAAAAGPGTDEPAGVGDLVEQELTTLTQEVGGTSISPDVSSLPLPQGAEELDDTEYTFPLSGEAYGLSASAENEVARLELVPDGGTELSGSSEQLLRYQFRNYLGRTGSDHAELQVDGDGVVAVEIPGATADALDSWADALIQITDRTLYLARSED</sequence>
<accession>A0A1G9TX06</accession>
<protein>
    <submittedName>
        <fullName evidence="3">Uncharacterized protein</fullName>
    </submittedName>
</protein>
<proteinExistence type="predicted"/>
<evidence type="ECO:0000313" key="3">
    <source>
        <dbReference type="EMBL" id="SDM52111.1"/>
    </source>
</evidence>
<feature type="compositionally biased region" description="Low complexity" evidence="1">
    <location>
        <begin position="73"/>
        <end position="118"/>
    </location>
</feature>
<gene>
    <name evidence="3" type="ORF">SAMN05192554_103177</name>
</gene>
<evidence type="ECO:0000256" key="2">
    <source>
        <dbReference type="SAM" id="Phobius"/>
    </source>
</evidence>
<reference evidence="3 4" key="1">
    <citation type="submission" date="2016-10" db="EMBL/GenBank/DDBJ databases">
        <authorList>
            <person name="de Groot N.N."/>
        </authorList>
    </citation>
    <scope>NUCLEOTIDE SEQUENCE [LARGE SCALE GENOMIC DNA]</scope>
    <source>
        <strain evidence="4">EB21,IBRC-M 10013,KCTC 4048</strain>
    </source>
</reference>
<name>A0A1G9TX06_9EURY</name>
<feature type="region of interest" description="Disordered" evidence="1">
    <location>
        <begin position="66"/>
        <end position="587"/>
    </location>
</feature>
<dbReference type="STRING" id="996166.SAMN05192554_103177"/>
<keyword evidence="2" id="KW-0472">Membrane</keyword>